<feature type="chain" id="PRO_5013763660" evidence="1">
    <location>
        <begin position="28"/>
        <end position="140"/>
    </location>
</feature>
<evidence type="ECO:0000256" key="1">
    <source>
        <dbReference type="SAM" id="SignalP"/>
    </source>
</evidence>
<name>A0A2D4F0D7_MICCO</name>
<sequence>MTMFSFTIVHVNLFLWECVEMVSVCLAISILKCERNENYSCLVPTDFLVSKVNFLRIAATPPIFQPWDHTAFLPILQSRTKFQRHIFSLLQAPVILQLWGWISLVCRLLLQAKPEAPWPRFPILSTATPSVAKRGSPPTR</sequence>
<organism evidence="2">
    <name type="scientific">Micrurus corallinus</name>
    <name type="common">Brazilian coral snake</name>
    <dbReference type="NCBI Taxonomy" id="54390"/>
    <lineage>
        <taxon>Eukaryota</taxon>
        <taxon>Metazoa</taxon>
        <taxon>Chordata</taxon>
        <taxon>Craniata</taxon>
        <taxon>Vertebrata</taxon>
        <taxon>Euteleostomi</taxon>
        <taxon>Lepidosauria</taxon>
        <taxon>Squamata</taxon>
        <taxon>Bifurcata</taxon>
        <taxon>Unidentata</taxon>
        <taxon>Episquamata</taxon>
        <taxon>Toxicofera</taxon>
        <taxon>Serpentes</taxon>
        <taxon>Colubroidea</taxon>
        <taxon>Elapidae</taxon>
        <taxon>Elapinae</taxon>
        <taxon>Micrurus</taxon>
    </lineage>
</organism>
<protein>
    <submittedName>
        <fullName evidence="2">Uncharacterized protein</fullName>
    </submittedName>
</protein>
<reference evidence="2" key="1">
    <citation type="submission" date="2017-07" db="EMBL/GenBank/DDBJ databases">
        <authorList>
            <person name="Mikheyev A."/>
            <person name="Grau M."/>
        </authorList>
    </citation>
    <scope>NUCLEOTIDE SEQUENCE</scope>
    <source>
        <tissue evidence="2">Venom_gland</tissue>
    </source>
</reference>
<dbReference type="EMBL" id="IACJ01046977">
    <property type="protein sequence ID" value="LAA40948.1"/>
    <property type="molecule type" value="Transcribed_RNA"/>
</dbReference>
<proteinExistence type="predicted"/>
<evidence type="ECO:0000313" key="2">
    <source>
        <dbReference type="EMBL" id="LAA40948.1"/>
    </source>
</evidence>
<reference evidence="2" key="2">
    <citation type="submission" date="2017-11" db="EMBL/GenBank/DDBJ databases">
        <title>Coralsnake Venomics: Analyses of Venom Gland Transcriptomes and Proteomes of Six Brazilian Taxa.</title>
        <authorList>
            <person name="Aird S.D."/>
            <person name="Jorge da Silva N."/>
            <person name="Qiu L."/>
            <person name="Villar-Briones A."/>
            <person name="Aparecida-Saddi V."/>
            <person name="Campos-Telles M.P."/>
            <person name="Grau M."/>
            <person name="Mikheyev A.S."/>
        </authorList>
    </citation>
    <scope>NUCLEOTIDE SEQUENCE</scope>
    <source>
        <tissue evidence="2">Venom_gland</tissue>
    </source>
</reference>
<dbReference type="AlphaFoldDB" id="A0A2D4F0D7"/>
<keyword evidence="1" id="KW-0732">Signal</keyword>
<accession>A0A2D4F0D7</accession>
<feature type="signal peptide" evidence="1">
    <location>
        <begin position="1"/>
        <end position="27"/>
    </location>
</feature>